<evidence type="ECO:0000313" key="3">
    <source>
        <dbReference type="Proteomes" id="UP000267096"/>
    </source>
</evidence>
<feature type="domain" description="Fungal lipase-type" evidence="1">
    <location>
        <begin position="52"/>
        <end position="158"/>
    </location>
</feature>
<reference evidence="4" key="1">
    <citation type="submission" date="2017-02" db="UniProtKB">
        <authorList>
            <consortium name="WormBaseParasite"/>
        </authorList>
    </citation>
    <scope>IDENTIFICATION</scope>
</reference>
<dbReference type="EMBL" id="UYRR01031924">
    <property type="protein sequence ID" value="VDK53312.1"/>
    <property type="molecule type" value="Genomic_DNA"/>
</dbReference>
<dbReference type="Pfam" id="PF01764">
    <property type="entry name" value="Lipase_3"/>
    <property type="match status" value="1"/>
</dbReference>
<dbReference type="Gene3D" id="3.40.50.1820">
    <property type="entry name" value="alpha/beta hydrolase"/>
    <property type="match status" value="1"/>
</dbReference>
<dbReference type="SUPFAM" id="SSF53474">
    <property type="entry name" value="alpha/beta-Hydrolases"/>
    <property type="match status" value="1"/>
</dbReference>
<evidence type="ECO:0000313" key="4">
    <source>
        <dbReference type="WBParaSite" id="ASIM_0001536601-mRNA-1"/>
    </source>
</evidence>
<dbReference type="GO" id="GO:0006629">
    <property type="term" value="P:lipid metabolic process"/>
    <property type="evidence" value="ECO:0007669"/>
    <property type="project" value="InterPro"/>
</dbReference>
<protein>
    <submittedName>
        <fullName evidence="4">Lipase_3 domain-containing protein</fullName>
    </submittedName>
</protein>
<dbReference type="WBParaSite" id="ASIM_0001536601-mRNA-1">
    <property type="protein sequence ID" value="ASIM_0001536601-mRNA-1"/>
    <property type="gene ID" value="ASIM_0001536601"/>
</dbReference>
<name>A0A0M3K334_ANISI</name>
<keyword evidence="3" id="KW-1185">Reference proteome</keyword>
<accession>A0A0M3K334</accession>
<dbReference type="OrthoDB" id="438440at2759"/>
<organism evidence="4">
    <name type="scientific">Anisakis simplex</name>
    <name type="common">Herring worm</name>
    <dbReference type="NCBI Taxonomy" id="6269"/>
    <lineage>
        <taxon>Eukaryota</taxon>
        <taxon>Metazoa</taxon>
        <taxon>Ecdysozoa</taxon>
        <taxon>Nematoda</taxon>
        <taxon>Chromadorea</taxon>
        <taxon>Rhabditida</taxon>
        <taxon>Spirurina</taxon>
        <taxon>Ascaridomorpha</taxon>
        <taxon>Ascaridoidea</taxon>
        <taxon>Anisakidae</taxon>
        <taxon>Anisakis</taxon>
        <taxon>Anisakis simplex complex</taxon>
    </lineage>
</organism>
<dbReference type="CDD" id="cd00519">
    <property type="entry name" value="Lipase_3"/>
    <property type="match status" value="1"/>
</dbReference>
<dbReference type="InterPro" id="IPR002921">
    <property type="entry name" value="Fungal_lipase-type"/>
</dbReference>
<evidence type="ECO:0000259" key="1">
    <source>
        <dbReference type="Pfam" id="PF01764"/>
    </source>
</evidence>
<evidence type="ECO:0000313" key="2">
    <source>
        <dbReference type="EMBL" id="VDK53312.1"/>
    </source>
</evidence>
<sequence>MISTTHAHQLGYNETEAKILAYLSGAAYAHDPNPCSPVWIIIKTVKLLTIGVFQVHKEFHETAHVQWKQGLETHLSDPRFRSYPVTFTGHSSGGAVASLSAMKTVVMGHRESHQVKVVTFGQPRVGDINFARNYDRLVPNTYRVVHKTDLMPHMPPCDKNEYYYNGNNPSKPCSSRTNGFYHQGTEIWYKDGMGSNEKHTECLGEPRNEDFQCSDMHIYDYRVEVTQTFEHAVYFDRKLSDYGEYGCPVHMGAKWYRQNGLRRRKRRRHLTSTLRFSHDSQVRLQTQINQWRDSERNRVHRFFNPMEDFSRPMAPIGASQIRK</sequence>
<reference evidence="2 3" key="2">
    <citation type="submission" date="2018-11" db="EMBL/GenBank/DDBJ databases">
        <authorList>
            <consortium name="Pathogen Informatics"/>
        </authorList>
    </citation>
    <scope>NUCLEOTIDE SEQUENCE [LARGE SCALE GENOMIC DNA]</scope>
</reference>
<dbReference type="AlphaFoldDB" id="A0A0M3K334"/>
<proteinExistence type="predicted"/>
<gene>
    <name evidence="2" type="ORF">ASIM_LOCUS14776</name>
</gene>
<dbReference type="Proteomes" id="UP000267096">
    <property type="component" value="Unassembled WGS sequence"/>
</dbReference>
<dbReference type="PANTHER" id="PTHR45908">
    <property type="entry name" value="PROTEIN CBG11750-RELATED"/>
    <property type="match status" value="1"/>
</dbReference>
<dbReference type="PANTHER" id="PTHR45908:SF5">
    <property type="entry name" value="FUNGAL LIPASE-LIKE DOMAIN-CONTAINING PROTEIN"/>
    <property type="match status" value="1"/>
</dbReference>
<dbReference type="InterPro" id="IPR029058">
    <property type="entry name" value="AB_hydrolase_fold"/>
</dbReference>